<evidence type="ECO:0000313" key="2">
    <source>
        <dbReference type="Proteomes" id="UP000254920"/>
    </source>
</evidence>
<gene>
    <name evidence="1" type="ORF">NCTC12475_00127</name>
</gene>
<dbReference type="EC" id="3.5.2.3" evidence="1"/>
<dbReference type="EMBL" id="UFVD01000001">
    <property type="protein sequence ID" value="SUX09640.1"/>
    <property type="molecule type" value="Genomic_DNA"/>
</dbReference>
<evidence type="ECO:0000313" key="1">
    <source>
        <dbReference type="EMBL" id="SUX09640.1"/>
    </source>
</evidence>
<dbReference type="Proteomes" id="UP000254920">
    <property type="component" value="Unassembled WGS sequence"/>
</dbReference>
<dbReference type="RefSeq" id="WP_089182409.1">
    <property type="nucleotide sequence ID" value="NZ_CP043427.1"/>
</dbReference>
<keyword evidence="1" id="KW-0378">Hydrolase</keyword>
<dbReference type="AlphaFoldDB" id="A0A381DGX7"/>
<dbReference type="GeneID" id="93090578"/>
<keyword evidence="2" id="KW-1185">Reference proteome</keyword>
<dbReference type="GO" id="GO:0004151">
    <property type="term" value="F:dihydroorotase activity"/>
    <property type="evidence" value="ECO:0007669"/>
    <property type="project" value="UniProtKB-EC"/>
</dbReference>
<accession>A0A381DGX7</accession>
<reference evidence="1 2" key="1">
    <citation type="submission" date="2018-06" db="EMBL/GenBank/DDBJ databases">
        <authorList>
            <consortium name="Pathogen Informatics"/>
            <person name="Doyle S."/>
        </authorList>
    </citation>
    <scope>NUCLEOTIDE SEQUENCE [LARGE SCALE GENOMIC DNA]</scope>
    <source>
        <strain evidence="1 2">NCTC12475</strain>
    </source>
</reference>
<protein>
    <submittedName>
        <fullName evidence="1">Dihydroorotase (DHOase)</fullName>
        <ecNumber evidence="1">3.5.2.3</ecNumber>
    </submittedName>
</protein>
<organism evidence="1 2">
    <name type="scientific">Campylobacter sputorum subsp. sputorum</name>
    <dbReference type="NCBI Taxonomy" id="32024"/>
    <lineage>
        <taxon>Bacteria</taxon>
        <taxon>Pseudomonadati</taxon>
        <taxon>Campylobacterota</taxon>
        <taxon>Epsilonproteobacteria</taxon>
        <taxon>Campylobacterales</taxon>
        <taxon>Campylobacteraceae</taxon>
        <taxon>Campylobacter</taxon>
    </lineage>
</organism>
<dbReference type="OrthoDB" id="5325244at2"/>
<sequence length="68" mass="8199">MTKLDFDNHLKELRISKKNLAKILNLPYGTVNNWNGENKPFPSWLDSWFFHYEKSLKYDKLISLIKKK</sequence>
<proteinExistence type="predicted"/>
<name>A0A381DGX7_9BACT</name>